<protein>
    <submittedName>
        <fullName evidence="2">MarR family transcriptional regulator</fullName>
    </submittedName>
</protein>
<dbReference type="GO" id="GO:0003700">
    <property type="term" value="F:DNA-binding transcription factor activity"/>
    <property type="evidence" value="ECO:0007669"/>
    <property type="project" value="InterPro"/>
</dbReference>
<dbReference type="PROSITE" id="PS50995">
    <property type="entry name" value="HTH_MARR_2"/>
    <property type="match status" value="1"/>
</dbReference>
<dbReference type="GeneID" id="79882685"/>
<dbReference type="OrthoDB" id="5506299at2"/>
<evidence type="ECO:0000313" key="3">
    <source>
        <dbReference type="Proteomes" id="UP000316500"/>
    </source>
</evidence>
<accession>A0A558H6G4</accession>
<dbReference type="Gene3D" id="1.10.10.10">
    <property type="entry name" value="Winged helix-like DNA-binding domain superfamily/Winged helix DNA-binding domain"/>
    <property type="match status" value="1"/>
</dbReference>
<gene>
    <name evidence="2" type="ORF">FQP90_06445</name>
</gene>
<dbReference type="AlphaFoldDB" id="A0A558H6G4"/>
<proteinExistence type="predicted"/>
<dbReference type="SMART" id="SM00347">
    <property type="entry name" value="HTH_MARR"/>
    <property type="match status" value="1"/>
</dbReference>
<dbReference type="RefSeq" id="WP_144648860.1">
    <property type="nucleotide sequence ID" value="NZ_VNFK01000004.1"/>
</dbReference>
<reference evidence="2 3" key="1">
    <citation type="submission" date="2019-07" db="EMBL/GenBank/DDBJ databases">
        <title>Diversity of Bacteria from Kongsfjorden, Arctic.</title>
        <authorList>
            <person name="Yu Y."/>
        </authorList>
    </citation>
    <scope>NUCLEOTIDE SEQUENCE [LARGE SCALE GENOMIC DNA]</scope>
    <source>
        <strain evidence="2 3">SM1928</strain>
    </source>
</reference>
<evidence type="ECO:0000313" key="2">
    <source>
        <dbReference type="EMBL" id="TVU64703.1"/>
    </source>
</evidence>
<feature type="domain" description="HTH marR-type" evidence="1">
    <location>
        <begin position="9"/>
        <end position="135"/>
    </location>
</feature>
<comment type="caution">
    <text evidence="2">The sequence shown here is derived from an EMBL/GenBank/DDBJ whole genome shotgun (WGS) entry which is preliminary data.</text>
</comment>
<name>A0A558H6G4_PAENT</name>
<evidence type="ECO:0000259" key="1">
    <source>
        <dbReference type="PROSITE" id="PS50995"/>
    </source>
</evidence>
<dbReference type="InterPro" id="IPR036388">
    <property type="entry name" value="WH-like_DNA-bd_sf"/>
</dbReference>
<dbReference type="Pfam" id="PF12802">
    <property type="entry name" value="MarR_2"/>
    <property type="match status" value="1"/>
</dbReference>
<dbReference type="InterPro" id="IPR036390">
    <property type="entry name" value="WH_DNA-bd_sf"/>
</dbReference>
<dbReference type="SUPFAM" id="SSF46785">
    <property type="entry name" value="Winged helix' DNA-binding domain"/>
    <property type="match status" value="1"/>
</dbReference>
<dbReference type="InterPro" id="IPR000835">
    <property type="entry name" value="HTH_MarR-typ"/>
</dbReference>
<dbReference type="Proteomes" id="UP000316500">
    <property type="component" value="Unassembled WGS sequence"/>
</dbReference>
<organism evidence="2 3">
    <name type="scientific">Paenarthrobacter nitroguajacolicus</name>
    <name type="common">Arthrobacter nitroguajacolicus</name>
    <dbReference type="NCBI Taxonomy" id="211146"/>
    <lineage>
        <taxon>Bacteria</taxon>
        <taxon>Bacillati</taxon>
        <taxon>Actinomycetota</taxon>
        <taxon>Actinomycetes</taxon>
        <taxon>Micrococcales</taxon>
        <taxon>Micrococcaceae</taxon>
        <taxon>Paenarthrobacter</taxon>
    </lineage>
</organism>
<dbReference type="EMBL" id="VNFK01000004">
    <property type="protein sequence ID" value="TVU64703.1"/>
    <property type="molecule type" value="Genomic_DNA"/>
</dbReference>
<sequence>MKIEDADDLGTLADLLLDVARLIRMVEPLGEVPILTETEQMVMRVVDLAPGSTPSEIADRSVLQRPNVSAALRSLEAKGLIDRTERTGRNVVVRPTKAAAIALERLRKALREVMIEATEEADIEELLSLIAPLRELELRLFALRRPTRTQMNRSDLR</sequence>